<feature type="transmembrane region" description="Helical" evidence="8">
    <location>
        <begin position="239"/>
        <end position="260"/>
    </location>
</feature>
<keyword evidence="4 8" id="KW-0812">Transmembrane</keyword>
<evidence type="ECO:0000256" key="8">
    <source>
        <dbReference type="SAM" id="Phobius"/>
    </source>
</evidence>
<comment type="subcellular location">
    <subcellularLocation>
        <location evidence="1">Cell membrane</location>
        <topology evidence="1">Multi-pass membrane protein</topology>
    </subcellularLocation>
</comment>
<feature type="transmembrane region" description="Helical" evidence="8">
    <location>
        <begin position="74"/>
        <end position="92"/>
    </location>
</feature>
<keyword evidence="10" id="KW-1185">Reference proteome</keyword>
<feature type="transmembrane region" description="Helical" evidence="8">
    <location>
        <begin position="427"/>
        <end position="447"/>
    </location>
</feature>
<keyword evidence="6 8" id="KW-0472">Membrane</keyword>
<feature type="transmembrane region" description="Helical" evidence="8">
    <location>
        <begin position="189"/>
        <end position="211"/>
    </location>
</feature>
<accession>A0A4R5BKU4</accession>
<feature type="transmembrane region" description="Helical" evidence="8">
    <location>
        <begin position="324"/>
        <end position="344"/>
    </location>
</feature>
<evidence type="ECO:0000313" key="9">
    <source>
        <dbReference type="EMBL" id="TDD84442.1"/>
    </source>
</evidence>
<name>A0A4R5BKU4_9PSEU</name>
<evidence type="ECO:0000256" key="5">
    <source>
        <dbReference type="ARBA" id="ARBA00022989"/>
    </source>
</evidence>
<evidence type="ECO:0000256" key="7">
    <source>
        <dbReference type="ARBA" id="ARBA00024033"/>
    </source>
</evidence>
<protein>
    <submittedName>
        <fullName evidence="9">DUF2029 domain-containing protein</fullName>
    </submittedName>
</protein>
<dbReference type="Pfam" id="PF09594">
    <property type="entry name" value="GT87"/>
    <property type="match status" value="1"/>
</dbReference>
<dbReference type="Proteomes" id="UP000294723">
    <property type="component" value="Unassembled WGS sequence"/>
</dbReference>
<gene>
    <name evidence="9" type="ORF">E1202_23225</name>
</gene>
<comment type="caution">
    <text evidence="9">The sequence shown here is derived from an EMBL/GenBank/DDBJ whole genome shotgun (WGS) entry which is preliminary data.</text>
</comment>
<evidence type="ECO:0000256" key="4">
    <source>
        <dbReference type="ARBA" id="ARBA00022692"/>
    </source>
</evidence>
<comment type="similarity">
    <text evidence="7">Belongs to the glycosyltransferase 87 family.</text>
</comment>
<keyword evidence="3" id="KW-0808">Transferase</keyword>
<keyword evidence="2" id="KW-1003">Cell membrane</keyword>
<feature type="transmembrane region" description="Helical" evidence="8">
    <location>
        <begin position="267"/>
        <end position="288"/>
    </location>
</feature>
<keyword evidence="5 8" id="KW-1133">Transmembrane helix</keyword>
<evidence type="ECO:0000256" key="2">
    <source>
        <dbReference type="ARBA" id="ARBA00022475"/>
    </source>
</evidence>
<feature type="transmembrane region" description="Helical" evidence="8">
    <location>
        <begin position="151"/>
        <end position="177"/>
    </location>
</feature>
<evidence type="ECO:0000313" key="10">
    <source>
        <dbReference type="Proteomes" id="UP000294723"/>
    </source>
</evidence>
<evidence type="ECO:0000256" key="3">
    <source>
        <dbReference type="ARBA" id="ARBA00022679"/>
    </source>
</evidence>
<sequence>MPERARGGLRFSGFTGEFPRLGELAVIGRSRSTAGAARTRGHRVATVRIGSVPDLDLGGLPGRLRAFVVANSRAITLISVPLVLASLGLLLLTPRAGIGEESAIDYQVYRWAVQTWLAGGDIMNTAPTVSIGRVLPWVYPPFALAPLAPLALLPFSAGLITLYLLDLVAIGGTLYLVTRHLWPAVGQRGALAVAMVLLPLTLFLEPVYSSFGLGQVNILLMGLVMADCLAESPRWPRGLLIGLAAAVKLTPAAFLLFLVFRKDYRAAVVAVLTAALATLSGFALNYSAAVEYWFGKGPAHGVSGSAFHTNQSIMGALVRMELSAVAQNGLWLMLSVTATIAVAFSIRRVEPVLAVSANALLALLISPTSWSDHWVWCAPGLLVLLAFAVRRRSFAWLAVAAWTLVTLLAAAFNWMPAGPPWDVVAHLFGNPYAALGLVLVVLLVRYARGEQAGSAPRPSPLPEPAGV</sequence>
<dbReference type="GO" id="GO:0005886">
    <property type="term" value="C:plasma membrane"/>
    <property type="evidence" value="ECO:0007669"/>
    <property type="project" value="UniProtKB-SubCell"/>
</dbReference>
<dbReference type="AlphaFoldDB" id="A0A4R5BKU4"/>
<dbReference type="GO" id="GO:0016758">
    <property type="term" value="F:hexosyltransferase activity"/>
    <property type="evidence" value="ECO:0007669"/>
    <property type="project" value="InterPro"/>
</dbReference>
<organism evidence="9 10">
    <name type="scientific">Saccharopolyspora karakumensis</name>
    <dbReference type="NCBI Taxonomy" id="2530386"/>
    <lineage>
        <taxon>Bacteria</taxon>
        <taxon>Bacillati</taxon>
        <taxon>Actinomycetota</taxon>
        <taxon>Actinomycetes</taxon>
        <taxon>Pseudonocardiales</taxon>
        <taxon>Pseudonocardiaceae</taxon>
        <taxon>Saccharopolyspora</taxon>
    </lineage>
</organism>
<proteinExistence type="inferred from homology"/>
<evidence type="ECO:0000256" key="1">
    <source>
        <dbReference type="ARBA" id="ARBA00004651"/>
    </source>
</evidence>
<dbReference type="InterPro" id="IPR018584">
    <property type="entry name" value="GT87"/>
</dbReference>
<feature type="transmembrane region" description="Helical" evidence="8">
    <location>
        <begin position="396"/>
        <end position="415"/>
    </location>
</feature>
<reference evidence="9 10" key="1">
    <citation type="submission" date="2019-03" db="EMBL/GenBank/DDBJ databases">
        <title>Draft genome sequences of novel Actinobacteria.</title>
        <authorList>
            <person name="Sahin N."/>
            <person name="Ay H."/>
            <person name="Saygin H."/>
        </authorList>
    </citation>
    <scope>NUCLEOTIDE SEQUENCE [LARGE SCALE GENOMIC DNA]</scope>
    <source>
        <strain evidence="9 10">5K548</strain>
    </source>
</reference>
<dbReference type="EMBL" id="SMLA01000044">
    <property type="protein sequence ID" value="TDD84442.1"/>
    <property type="molecule type" value="Genomic_DNA"/>
</dbReference>
<evidence type="ECO:0000256" key="6">
    <source>
        <dbReference type="ARBA" id="ARBA00023136"/>
    </source>
</evidence>